<dbReference type="GO" id="GO:0030288">
    <property type="term" value="C:outer membrane-bounded periplasmic space"/>
    <property type="evidence" value="ECO:0007669"/>
    <property type="project" value="TreeGrafter"/>
</dbReference>
<dbReference type="PANTHER" id="PTHR30006">
    <property type="entry name" value="THIAMINE-BINDING PERIPLASMIC PROTEIN-RELATED"/>
    <property type="match status" value="1"/>
</dbReference>
<evidence type="ECO:0000256" key="4">
    <source>
        <dbReference type="ARBA" id="ARBA00022764"/>
    </source>
</evidence>
<organism evidence="6 7">
    <name type="scientific">Streptomyces aurantiacus</name>
    <dbReference type="NCBI Taxonomy" id="47760"/>
    <lineage>
        <taxon>Bacteria</taxon>
        <taxon>Bacillati</taxon>
        <taxon>Actinomycetota</taxon>
        <taxon>Actinomycetes</taxon>
        <taxon>Kitasatosporales</taxon>
        <taxon>Streptomycetaceae</taxon>
        <taxon>Streptomyces</taxon>
        <taxon>Streptomyces aurantiacus group</taxon>
    </lineage>
</organism>
<dbReference type="PROSITE" id="PS51257">
    <property type="entry name" value="PROKAR_LIPOPROTEIN"/>
    <property type="match status" value="1"/>
</dbReference>
<evidence type="ECO:0000313" key="7">
    <source>
        <dbReference type="Proteomes" id="UP000516444"/>
    </source>
</evidence>
<dbReference type="PANTHER" id="PTHR30006:SF3">
    <property type="entry name" value="THIAMINE-BINDING PERIPLASMIC PROTEIN"/>
    <property type="match status" value="1"/>
</dbReference>
<dbReference type="InterPro" id="IPR006059">
    <property type="entry name" value="SBP"/>
</dbReference>
<protein>
    <submittedName>
        <fullName evidence="6">ABC transporter substrate-binding protein</fullName>
    </submittedName>
</protein>
<keyword evidence="2" id="KW-0813">Transport</keyword>
<dbReference type="RefSeq" id="WP_190849138.1">
    <property type="nucleotide sequence ID" value="NZ_AP023440.1"/>
</dbReference>
<dbReference type="GO" id="GO:0030975">
    <property type="term" value="F:thiamine binding"/>
    <property type="evidence" value="ECO:0007669"/>
    <property type="project" value="TreeGrafter"/>
</dbReference>
<dbReference type="SUPFAM" id="SSF53850">
    <property type="entry name" value="Periplasmic binding protein-like II"/>
    <property type="match status" value="1"/>
</dbReference>
<evidence type="ECO:0000256" key="3">
    <source>
        <dbReference type="ARBA" id="ARBA00022729"/>
    </source>
</evidence>
<keyword evidence="3 5" id="KW-0732">Signal</keyword>
<feature type="chain" id="PRO_5038841012" evidence="5">
    <location>
        <begin position="23"/>
        <end position="355"/>
    </location>
</feature>
<dbReference type="Pfam" id="PF13416">
    <property type="entry name" value="SBP_bac_8"/>
    <property type="match status" value="1"/>
</dbReference>
<evidence type="ECO:0000256" key="2">
    <source>
        <dbReference type="ARBA" id="ARBA00022448"/>
    </source>
</evidence>
<evidence type="ECO:0000313" key="6">
    <source>
        <dbReference type="EMBL" id="BCL25456.1"/>
    </source>
</evidence>
<feature type="signal peptide" evidence="5">
    <location>
        <begin position="1"/>
        <end position="22"/>
    </location>
</feature>
<comment type="subcellular location">
    <subcellularLocation>
        <location evidence="1">Periplasm</location>
    </subcellularLocation>
</comment>
<keyword evidence="7" id="KW-1185">Reference proteome</keyword>
<sequence length="355" mass="37595">MLSRSRTALVGVSFTAVATLLAGCGSSDGTGSDGGPEKLTYVAYGGSGQEAMIKAHQKPFTAANPDVTFINSSPADVAQVKAQVLGGAVKWDVVSVAPAAAEQHCGKLFEKLSVPKLDPKDLVADGVGECYVGNFTNANIFGYNADAYSDAAKAPRTLKDFFDTEKFPGKRGVLSNPQNGLLEFALLADGVAPDKLYPLDIDRALKKWSTIRKDTYFAPNVGAIQQAAASGQVDLFLAPDSRMIALLDEKKNVKMVWDMSVASVNGLAVPRGSKHKATAEKFLESVAQPAASAKISELLGTVPVNRKAKPQLSANAKLVEAGGPVNTGEVVYQDVQWYAKNWDTVTTKVTNWLVG</sequence>
<dbReference type="EMBL" id="AP023440">
    <property type="protein sequence ID" value="BCL25456.1"/>
    <property type="molecule type" value="Genomic_DNA"/>
</dbReference>
<evidence type="ECO:0000256" key="5">
    <source>
        <dbReference type="SAM" id="SignalP"/>
    </source>
</evidence>
<name>A0A7G1NV47_9ACTN</name>
<dbReference type="AlphaFoldDB" id="A0A7G1NV47"/>
<proteinExistence type="predicted"/>
<dbReference type="GO" id="GO:0030976">
    <property type="term" value="F:thiamine pyrophosphate binding"/>
    <property type="evidence" value="ECO:0007669"/>
    <property type="project" value="TreeGrafter"/>
</dbReference>
<dbReference type="GO" id="GO:0015888">
    <property type="term" value="P:thiamine transport"/>
    <property type="evidence" value="ECO:0007669"/>
    <property type="project" value="TreeGrafter"/>
</dbReference>
<dbReference type="Proteomes" id="UP000516444">
    <property type="component" value="Chromosome"/>
</dbReference>
<dbReference type="KEGG" id="sgm:GCM10017557_03150"/>
<keyword evidence="4" id="KW-0574">Periplasm</keyword>
<accession>A0A7G1NV47</accession>
<gene>
    <name evidence="6" type="ORF">GCM10017557_03150</name>
</gene>
<reference evidence="6 7" key="1">
    <citation type="journal article" date="2014" name="Int. J. Syst. Evol. Microbiol.">
        <title>Complete genome sequence of Corynebacterium casei LMG S-19264T (=DSM 44701T), isolated from a smear-ripened cheese.</title>
        <authorList>
            <consortium name="US DOE Joint Genome Institute (JGI-PGF)"/>
            <person name="Walter F."/>
            <person name="Albersmeier A."/>
            <person name="Kalinowski J."/>
            <person name="Ruckert C."/>
        </authorList>
    </citation>
    <scope>NUCLEOTIDE SEQUENCE [LARGE SCALE GENOMIC DNA]</scope>
    <source>
        <strain evidence="6 7">JCM 4677</strain>
    </source>
</reference>
<dbReference type="Gene3D" id="3.40.190.10">
    <property type="entry name" value="Periplasmic binding protein-like II"/>
    <property type="match status" value="2"/>
</dbReference>
<evidence type="ECO:0000256" key="1">
    <source>
        <dbReference type="ARBA" id="ARBA00004418"/>
    </source>
</evidence>